<feature type="non-terminal residue" evidence="1">
    <location>
        <position position="64"/>
    </location>
</feature>
<evidence type="ECO:0008006" key="3">
    <source>
        <dbReference type="Google" id="ProtNLM"/>
    </source>
</evidence>
<gene>
    <name evidence="1" type="ORF">DFH08DRAFT_638749</name>
</gene>
<reference evidence="1" key="1">
    <citation type="submission" date="2023-03" db="EMBL/GenBank/DDBJ databases">
        <title>Massive genome expansion in bonnet fungi (Mycena s.s.) driven by repeated elements and novel gene families across ecological guilds.</title>
        <authorList>
            <consortium name="Lawrence Berkeley National Laboratory"/>
            <person name="Harder C.B."/>
            <person name="Miyauchi S."/>
            <person name="Viragh M."/>
            <person name="Kuo A."/>
            <person name="Thoen E."/>
            <person name="Andreopoulos B."/>
            <person name="Lu D."/>
            <person name="Skrede I."/>
            <person name="Drula E."/>
            <person name="Henrissat B."/>
            <person name="Morin E."/>
            <person name="Kohler A."/>
            <person name="Barry K."/>
            <person name="LaButti K."/>
            <person name="Morin E."/>
            <person name="Salamov A."/>
            <person name="Lipzen A."/>
            <person name="Mereny Z."/>
            <person name="Hegedus B."/>
            <person name="Baldrian P."/>
            <person name="Stursova M."/>
            <person name="Weitz H."/>
            <person name="Taylor A."/>
            <person name="Grigoriev I.V."/>
            <person name="Nagy L.G."/>
            <person name="Martin F."/>
            <person name="Kauserud H."/>
        </authorList>
    </citation>
    <scope>NUCLEOTIDE SEQUENCE</scope>
    <source>
        <strain evidence="1">CBHHK002</strain>
    </source>
</reference>
<organism evidence="1 2">
    <name type="scientific">Mycena albidolilacea</name>
    <dbReference type="NCBI Taxonomy" id="1033008"/>
    <lineage>
        <taxon>Eukaryota</taxon>
        <taxon>Fungi</taxon>
        <taxon>Dikarya</taxon>
        <taxon>Basidiomycota</taxon>
        <taxon>Agaricomycotina</taxon>
        <taxon>Agaricomycetes</taxon>
        <taxon>Agaricomycetidae</taxon>
        <taxon>Agaricales</taxon>
        <taxon>Marasmiineae</taxon>
        <taxon>Mycenaceae</taxon>
        <taxon>Mycena</taxon>
    </lineage>
</organism>
<accession>A0AAD7F555</accession>
<protein>
    <recommendedName>
        <fullName evidence="3">ATP-dependent DNA helicase</fullName>
    </recommendedName>
</protein>
<feature type="non-terminal residue" evidence="1">
    <location>
        <position position="1"/>
    </location>
</feature>
<evidence type="ECO:0000313" key="1">
    <source>
        <dbReference type="EMBL" id="KAJ7367128.1"/>
    </source>
</evidence>
<keyword evidence="2" id="KW-1185">Reference proteome</keyword>
<comment type="caution">
    <text evidence="1">The sequence shown here is derived from an EMBL/GenBank/DDBJ whole genome shotgun (WGS) entry which is preliminary data.</text>
</comment>
<dbReference type="AlphaFoldDB" id="A0AAD7F555"/>
<proteinExistence type="predicted"/>
<sequence>CDSPNGFIDFIYPGIASTPPLPPDYFLNRMILAPRNADVSEINGTVLDVMSGEARTYFSANKII</sequence>
<name>A0AAD7F555_9AGAR</name>
<dbReference type="EMBL" id="JARIHO010000002">
    <property type="protein sequence ID" value="KAJ7367128.1"/>
    <property type="molecule type" value="Genomic_DNA"/>
</dbReference>
<evidence type="ECO:0000313" key="2">
    <source>
        <dbReference type="Proteomes" id="UP001218218"/>
    </source>
</evidence>
<dbReference type="Proteomes" id="UP001218218">
    <property type="component" value="Unassembled WGS sequence"/>
</dbReference>